<keyword evidence="1" id="KW-0812">Transmembrane</keyword>
<proteinExistence type="predicted"/>
<protein>
    <submittedName>
        <fullName evidence="2">Uncharacterized protein</fullName>
    </submittedName>
</protein>
<feature type="transmembrane region" description="Helical" evidence="1">
    <location>
        <begin position="205"/>
        <end position="225"/>
    </location>
</feature>
<dbReference type="EMBL" id="KF901148">
    <property type="protein sequence ID" value="AIF19821.1"/>
    <property type="molecule type" value="Genomic_DNA"/>
</dbReference>
<organism evidence="2">
    <name type="scientific">uncultured marine thaumarchaeote KM3_87_G04</name>
    <dbReference type="NCBI Taxonomy" id="1456330"/>
    <lineage>
        <taxon>Archaea</taxon>
        <taxon>Nitrososphaerota</taxon>
        <taxon>environmental samples</taxon>
    </lineage>
</organism>
<keyword evidence="1" id="KW-1133">Transmembrane helix</keyword>
<keyword evidence="1" id="KW-0472">Membrane</keyword>
<reference evidence="2" key="1">
    <citation type="journal article" date="2014" name="Genome Biol. Evol.">
        <title>Pangenome evidence for extensive interdomain horizontal transfer affecting lineage core and shell genes in uncultured planktonic thaumarchaeota and euryarchaeota.</title>
        <authorList>
            <person name="Deschamps P."/>
            <person name="Zivanovic Y."/>
            <person name="Moreira D."/>
            <person name="Rodriguez-Valera F."/>
            <person name="Lopez-Garcia P."/>
        </authorList>
    </citation>
    <scope>NUCLEOTIDE SEQUENCE</scope>
</reference>
<sequence>MKYILFLLVLLICTTSPVFAQEPKIGDFVDPVNPSLFTDKIDIPYHVFNTISRDAEITELGNHNPGSWQLALQNDLLYGNPNGNAVIRIYDVDITDKFLEIGMGSHPDYKYWVAAQVPETGYVLVHSDNENGWVKGMETTIKYSEQHGLSVSNGQRTVISNLDISPFTIKSYSAHGMESSSDPPAMTSGIFIIKIISADYGENPFSIFPFILTGIIGAVISILVLTKRRS</sequence>
<accession>A0A075HTV8</accession>
<dbReference type="AlphaFoldDB" id="A0A075HTV8"/>
<evidence type="ECO:0000256" key="1">
    <source>
        <dbReference type="SAM" id="Phobius"/>
    </source>
</evidence>
<evidence type="ECO:0000313" key="2">
    <source>
        <dbReference type="EMBL" id="AIF19821.1"/>
    </source>
</evidence>
<name>A0A075HTV8_9ARCH</name>